<gene>
    <name evidence="1" type="ORF">C4N24_05010</name>
</gene>
<protein>
    <submittedName>
        <fullName evidence="1">Uncharacterized protein</fullName>
    </submittedName>
</protein>
<comment type="caution">
    <text evidence="1">The sequence shown here is derived from an EMBL/GenBank/DDBJ whole genome shotgun (WGS) entry which is preliminary data.</text>
</comment>
<evidence type="ECO:0000313" key="1">
    <source>
        <dbReference type="EMBL" id="RAW59143.1"/>
    </source>
</evidence>
<sequence>MTFTNWTLAIGTEDDQKYMRPLFEFLLLQFVEIFGETILGAEQCIAYNDSTAPCPMLITNRTPIQLRTCSKSLRYWAQYIYQTSHELTHYVIRQYKEDKDAIVRWFEETLCEAMSLYILKSSSLRWHECALSHINSNYGTSLMDYFKSTYDETGPSSLKACRSLDDLKNVESTCQTQRISRTIERNYLVDAFCEHPESISAFVYYPLYMRGDLQIDFEKWKESDSTPLVSKLESIQPNLAS</sequence>
<dbReference type="AlphaFoldDB" id="A0A329UDC2"/>
<dbReference type="Proteomes" id="UP000251281">
    <property type="component" value="Unassembled WGS sequence"/>
</dbReference>
<dbReference type="RefSeq" id="WP_112090542.1">
    <property type="nucleotide sequence ID" value="NZ_PRLD01000003.1"/>
</dbReference>
<name>A0A329UDC2_9FIRM</name>
<accession>A0A329UDC2</accession>
<organism evidence="1 2">
    <name type="scientific">Faecalibacterium prausnitzii</name>
    <dbReference type="NCBI Taxonomy" id="853"/>
    <lineage>
        <taxon>Bacteria</taxon>
        <taxon>Bacillati</taxon>
        <taxon>Bacillota</taxon>
        <taxon>Clostridia</taxon>
        <taxon>Eubacteriales</taxon>
        <taxon>Oscillospiraceae</taxon>
        <taxon>Faecalibacterium</taxon>
    </lineage>
</organism>
<dbReference type="EMBL" id="PRLD01000003">
    <property type="protein sequence ID" value="RAW59143.1"/>
    <property type="molecule type" value="Genomic_DNA"/>
</dbReference>
<evidence type="ECO:0000313" key="2">
    <source>
        <dbReference type="Proteomes" id="UP000251281"/>
    </source>
</evidence>
<proteinExistence type="predicted"/>
<reference evidence="1 2" key="1">
    <citation type="submission" date="2018-02" db="EMBL/GenBank/DDBJ databases">
        <title>Complete genome sequencing of Faecalibacterium prausnitzii strains isolated from the human gut.</title>
        <authorList>
            <person name="Fitzgerald B.C."/>
            <person name="Shkoporov A.N."/>
            <person name="Ross P.R."/>
            <person name="Hill C."/>
        </authorList>
    </citation>
    <scope>NUCLEOTIDE SEQUENCE [LARGE SCALE GENOMIC DNA]</scope>
    <source>
        <strain evidence="1 2">APC923/51-1</strain>
    </source>
</reference>